<dbReference type="InterPro" id="IPR005119">
    <property type="entry name" value="LysR_subst-bd"/>
</dbReference>
<dbReference type="PROSITE" id="PS50931">
    <property type="entry name" value="HTH_LYSR"/>
    <property type="match status" value="1"/>
</dbReference>
<evidence type="ECO:0000313" key="7">
    <source>
        <dbReference type="Proteomes" id="UP000256845"/>
    </source>
</evidence>
<reference evidence="6 7" key="1">
    <citation type="submission" date="2018-07" db="EMBL/GenBank/DDBJ databases">
        <title>Genomic Encyclopedia of Type Strains, Phase III (KMG-III): the genomes of soil and plant-associated and newly described type strains.</title>
        <authorList>
            <person name="Whitman W."/>
        </authorList>
    </citation>
    <scope>NUCLEOTIDE SEQUENCE [LARGE SCALE GENOMIC DNA]</scope>
    <source>
        <strain evidence="6 7">CECT 8488</strain>
    </source>
</reference>
<proteinExistence type="inferred from homology"/>
<dbReference type="Pfam" id="PF00126">
    <property type="entry name" value="HTH_1"/>
    <property type="match status" value="1"/>
</dbReference>
<dbReference type="GO" id="GO:0003700">
    <property type="term" value="F:DNA-binding transcription factor activity"/>
    <property type="evidence" value="ECO:0007669"/>
    <property type="project" value="InterPro"/>
</dbReference>
<dbReference type="GO" id="GO:0005829">
    <property type="term" value="C:cytosol"/>
    <property type="evidence" value="ECO:0007669"/>
    <property type="project" value="TreeGrafter"/>
</dbReference>
<dbReference type="OrthoDB" id="7282659at2"/>
<dbReference type="PANTHER" id="PTHR30419:SF8">
    <property type="entry name" value="NITROGEN ASSIMILATION TRANSCRIPTIONAL ACTIVATOR-RELATED"/>
    <property type="match status" value="1"/>
</dbReference>
<dbReference type="PRINTS" id="PR00039">
    <property type="entry name" value="HTHLYSR"/>
</dbReference>
<comment type="caution">
    <text evidence="6">The sequence shown here is derived from an EMBL/GenBank/DDBJ whole genome shotgun (WGS) entry which is preliminary data.</text>
</comment>
<keyword evidence="3" id="KW-0238">DNA-binding</keyword>
<organism evidence="6 7">
    <name type="scientific">Aestuariispira insulae</name>
    <dbReference type="NCBI Taxonomy" id="1461337"/>
    <lineage>
        <taxon>Bacteria</taxon>
        <taxon>Pseudomonadati</taxon>
        <taxon>Pseudomonadota</taxon>
        <taxon>Alphaproteobacteria</taxon>
        <taxon>Rhodospirillales</taxon>
        <taxon>Kiloniellaceae</taxon>
        <taxon>Aestuariispira</taxon>
    </lineage>
</organism>
<dbReference type="SUPFAM" id="SSF53850">
    <property type="entry name" value="Periplasmic binding protein-like II"/>
    <property type="match status" value="1"/>
</dbReference>
<evidence type="ECO:0000256" key="1">
    <source>
        <dbReference type="ARBA" id="ARBA00009437"/>
    </source>
</evidence>
<dbReference type="CDD" id="cd05466">
    <property type="entry name" value="PBP2_LTTR_substrate"/>
    <property type="match status" value="1"/>
</dbReference>
<name>A0A3D9H2I7_9PROT</name>
<dbReference type="PANTHER" id="PTHR30419">
    <property type="entry name" value="HTH-TYPE TRANSCRIPTIONAL REGULATOR YBHD"/>
    <property type="match status" value="1"/>
</dbReference>
<evidence type="ECO:0000256" key="3">
    <source>
        <dbReference type="ARBA" id="ARBA00023125"/>
    </source>
</evidence>
<dbReference type="SUPFAM" id="SSF46785">
    <property type="entry name" value="Winged helix' DNA-binding domain"/>
    <property type="match status" value="1"/>
</dbReference>
<accession>A0A3D9H2I7</accession>
<feature type="domain" description="HTH lysR-type" evidence="5">
    <location>
        <begin position="3"/>
        <end position="60"/>
    </location>
</feature>
<dbReference type="EMBL" id="QRDW01000021">
    <property type="protein sequence ID" value="RED43692.1"/>
    <property type="molecule type" value="Genomic_DNA"/>
</dbReference>
<dbReference type="Pfam" id="PF03466">
    <property type="entry name" value="LysR_substrate"/>
    <property type="match status" value="1"/>
</dbReference>
<gene>
    <name evidence="6" type="ORF">DFP90_1213</name>
</gene>
<dbReference type="InterPro" id="IPR036388">
    <property type="entry name" value="WH-like_DNA-bd_sf"/>
</dbReference>
<evidence type="ECO:0000259" key="5">
    <source>
        <dbReference type="PROSITE" id="PS50931"/>
    </source>
</evidence>
<dbReference type="AlphaFoldDB" id="A0A3D9H2I7"/>
<dbReference type="InterPro" id="IPR050950">
    <property type="entry name" value="HTH-type_LysR_regulators"/>
</dbReference>
<dbReference type="InterPro" id="IPR000847">
    <property type="entry name" value="LysR_HTH_N"/>
</dbReference>
<evidence type="ECO:0000256" key="4">
    <source>
        <dbReference type="ARBA" id="ARBA00023163"/>
    </source>
</evidence>
<keyword evidence="4" id="KW-0804">Transcription</keyword>
<dbReference type="GO" id="GO:0003677">
    <property type="term" value="F:DNA binding"/>
    <property type="evidence" value="ECO:0007669"/>
    <property type="project" value="UniProtKB-KW"/>
</dbReference>
<sequence>MRVTIRHLRAFVEVAKQGSFTKAAEALNISQPALTVTINQLEEELDTKLLERTTRKVMLTLDGQDFLQIADRLVSEFYGEIGNFNNTISRKQRLLTIGEATSIGPCILPKILESFKQGYPKFNLRLEQASDLEIEQLIKDEKVIFAVSSPWKLDPELQYTQIAEDRFGIVVRNDSRYAGETGAINWAEIERETCIIGGGQGTSNWGHLSKEENIPSKFFTPEIEAAQASTMLMLVEQGTGIAIAPEAIMQICPYPNLIFRPLVSPNVSRGIHIVSKRHKHFSQEARSLMTLYKEHAKSGFANGASLQLTAPGEQPSATQITNNAIAAPLAAGAGTHA</sequence>
<dbReference type="Proteomes" id="UP000256845">
    <property type="component" value="Unassembled WGS sequence"/>
</dbReference>
<keyword evidence="7" id="KW-1185">Reference proteome</keyword>
<protein>
    <submittedName>
        <fullName evidence="6">LysR family transcriptional regulator</fullName>
    </submittedName>
</protein>
<dbReference type="Gene3D" id="3.40.190.10">
    <property type="entry name" value="Periplasmic binding protein-like II"/>
    <property type="match status" value="2"/>
</dbReference>
<evidence type="ECO:0000313" key="6">
    <source>
        <dbReference type="EMBL" id="RED43692.1"/>
    </source>
</evidence>
<keyword evidence="2" id="KW-0805">Transcription regulation</keyword>
<evidence type="ECO:0000256" key="2">
    <source>
        <dbReference type="ARBA" id="ARBA00023015"/>
    </source>
</evidence>
<dbReference type="InterPro" id="IPR036390">
    <property type="entry name" value="WH_DNA-bd_sf"/>
</dbReference>
<dbReference type="RefSeq" id="WP_115939568.1">
    <property type="nucleotide sequence ID" value="NZ_QRDW01000021.1"/>
</dbReference>
<dbReference type="Gene3D" id="1.10.10.10">
    <property type="entry name" value="Winged helix-like DNA-binding domain superfamily/Winged helix DNA-binding domain"/>
    <property type="match status" value="1"/>
</dbReference>
<dbReference type="FunFam" id="1.10.10.10:FF:000001">
    <property type="entry name" value="LysR family transcriptional regulator"/>
    <property type="match status" value="1"/>
</dbReference>
<comment type="similarity">
    <text evidence="1">Belongs to the LysR transcriptional regulatory family.</text>
</comment>